<reference evidence="5" key="1">
    <citation type="submission" date="2020-06" db="EMBL/GenBank/DDBJ databases">
        <title>Draft genome of Bugula neritina, a colonial animal packing powerful symbionts and potential medicines.</title>
        <authorList>
            <person name="Rayko M."/>
        </authorList>
    </citation>
    <scope>NUCLEOTIDE SEQUENCE [LARGE SCALE GENOMIC DNA]</scope>
    <source>
        <strain evidence="5">Kwan_BN1</strain>
    </source>
</reference>
<dbReference type="InterPro" id="IPR019734">
    <property type="entry name" value="TPR_rpt"/>
</dbReference>
<dbReference type="PANTHER" id="PTHR23083:SF464">
    <property type="entry name" value="TETRATRICOPEPTIDE REPEAT DOMAIN 7, ISOFORM A"/>
    <property type="match status" value="1"/>
</dbReference>
<sequence>MANKGKNYKIEAEIEKYRAHQNWDKALEVTKNQWSNSKSANGLADLNDVVSNLLHGEKELESYLRANPPSEENVGKAKESLASAEKHLRYVSTRCPKEKETLKREAVLLLVKLLFAQARYTDALNEFESISVDALTIHSITNRMLKILAEGLAVKAMCMEKLIDQGVRERTPQAEEMIIKYYEQAGDILLVYLQNRDVVDLNSASPTYSGNVAIGSGSHNTTSDDSIGSILEMAVQKSPLIYIEKGEVSKGVGRFRDLLRAVGSTTSKNLYRLTLARQLAEVLLRGVCSATYPPIALKTDRKRGSLKARQYSGRGMFVPSNEEEEALLLLLIAEAMANREAVLERRPEHKQSRQHSYDNATAVYDLLAIALVRRSNCAILAEALERAMKFSYEEPHVWYQFALSLIETGKFDRANVVLKECHRLMPSNNTILLLQADLCYEKLHLVDDGIALCEKAVDNSDTTIGKSKAYLLLATGYSYKLAECRVKSERELLEKKAYDAYNKSYSLDSYSVESAYRLALHLAQQRRLTEAFRCTRQALRLQPGHMNSLALLSLLFSAEKNYERALEVIKIALAEYPDTFSLLLIKSRLENSLGLFNQSLITCSNMLRLWKKEYQNTLEIEKNRGTGLLERFTDSGSKAFLLVSNTADTDFSHAGLFESKGSVRESVAASKVEKALSEVASSYQSSVWPRLGPQYSWSVQAQIWLHLAEIYLEASKTKEAHDCVDEAMTICPLSHLASYMKGRVLEVEQKYSEAKSCFEAALCINPYHVKSMAYLGKTLHSMGHSKLAEKMLRDAVNVNPTAHQAWKELGVVLEALKEFDTASDCLITAINLERSTPVIPFSNLFRMS</sequence>
<dbReference type="SUPFAM" id="SSF48452">
    <property type="entry name" value="TPR-like"/>
    <property type="match status" value="2"/>
</dbReference>
<protein>
    <submittedName>
        <fullName evidence="5">TTC7B</fullName>
    </submittedName>
</protein>
<dbReference type="AlphaFoldDB" id="A0A7J7JH80"/>
<proteinExistence type="inferred from homology"/>
<evidence type="ECO:0000256" key="2">
    <source>
        <dbReference type="ARBA" id="ARBA00038251"/>
    </source>
</evidence>
<evidence type="ECO:0000313" key="5">
    <source>
        <dbReference type="EMBL" id="KAF6024728.1"/>
    </source>
</evidence>
<evidence type="ECO:0000256" key="3">
    <source>
        <dbReference type="PROSITE-ProRule" id="PRU00339"/>
    </source>
</evidence>
<comment type="similarity">
    <text evidence="2">Belongs to the YPP1 family.</text>
</comment>
<organism evidence="5 6">
    <name type="scientific">Bugula neritina</name>
    <name type="common">Brown bryozoan</name>
    <name type="synonym">Sertularia neritina</name>
    <dbReference type="NCBI Taxonomy" id="10212"/>
    <lineage>
        <taxon>Eukaryota</taxon>
        <taxon>Metazoa</taxon>
        <taxon>Spiralia</taxon>
        <taxon>Lophotrochozoa</taxon>
        <taxon>Bryozoa</taxon>
        <taxon>Gymnolaemata</taxon>
        <taxon>Cheilostomatida</taxon>
        <taxon>Flustrina</taxon>
        <taxon>Buguloidea</taxon>
        <taxon>Bugulidae</taxon>
        <taxon>Bugula</taxon>
    </lineage>
</organism>
<evidence type="ECO:0000259" key="4">
    <source>
        <dbReference type="Pfam" id="PF19440"/>
    </source>
</evidence>
<name>A0A7J7JH80_BUGNE</name>
<evidence type="ECO:0000313" key="6">
    <source>
        <dbReference type="Proteomes" id="UP000593567"/>
    </source>
</evidence>
<dbReference type="SMART" id="SM00028">
    <property type="entry name" value="TPR"/>
    <property type="match status" value="7"/>
</dbReference>
<dbReference type="PANTHER" id="PTHR23083">
    <property type="entry name" value="TETRATRICOPEPTIDE REPEAT PROTEIN, TPR"/>
    <property type="match status" value="1"/>
</dbReference>
<dbReference type="EMBL" id="VXIV02002544">
    <property type="protein sequence ID" value="KAF6024728.1"/>
    <property type="molecule type" value="Genomic_DNA"/>
</dbReference>
<accession>A0A7J7JH80</accession>
<keyword evidence="3" id="KW-0802">TPR repeat</keyword>
<dbReference type="InterPro" id="IPR045819">
    <property type="entry name" value="TTC7_N"/>
</dbReference>
<feature type="domain" description="Tetratricopeptide repeat protein 7 N-terminal" evidence="4">
    <location>
        <begin position="2"/>
        <end position="384"/>
    </location>
</feature>
<dbReference type="Pfam" id="PF19440">
    <property type="entry name" value="TTC7_N"/>
    <property type="match status" value="1"/>
</dbReference>
<comment type="caution">
    <text evidence="5">The sequence shown here is derived from an EMBL/GenBank/DDBJ whole genome shotgun (WGS) entry which is preliminary data.</text>
</comment>
<dbReference type="InterPro" id="IPR051722">
    <property type="entry name" value="Endocytosis_PI4K-reg_protein"/>
</dbReference>
<gene>
    <name evidence="5" type="ORF">EB796_016952</name>
</gene>
<dbReference type="OrthoDB" id="29013at2759"/>
<dbReference type="InterPro" id="IPR011990">
    <property type="entry name" value="TPR-like_helical_dom_sf"/>
</dbReference>
<dbReference type="PROSITE" id="PS50005">
    <property type="entry name" value="TPR"/>
    <property type="match status" value="1"/>
</dbReference>
<dbReference type="Gene3D" id="1.25.40.10">
    <property type="entry name" value="Tetratricopeptide repeat domain"/>
    <property type="match status" value="3"/>
</dbReference>
<dbReference type="GO" id="GO:0005886">
    <property type="term" value="C:plasma membrane"/>
    <property type="evidence" value="ECO:0007669"/>
    <property type="project" value="TreeGrafter"/>
</dbReference>
<dbReference type="GO" id="GO:0072659">
    <property type="term" value="P:protein localization to plasma membrane"/>
    <property type="evidence" value="ECO:0007669"/>
    <property type="project" value="TreeGrafter"/>
</dbReference>
<dbReference type="Proteomes" id="UP000593567">
    <property type="component" value="Unassembled WGS sequence"/>
</dbReference>
<keyword evidence="6" id="KW-1185">Reference proteome</keyword>
<feature type="repeat" description="TPR" evidence="3">
    <location>
        <begin position="701"/>
        <end position="734"/>
    </location>
</feature>
<comment type="function">
    <text evidence="1">Involved in endocytosis.</text>
</comment>
<evidence type="ECO:0000256" key="1">
    <source>
        <dbReference type="ARBA" id="ARBA00002550"/>
    </source>
</evidence>
<dbReference type="Pfam" id="PF13432">
    <property type="entry name" value="TPR_16"/>
    <property type="match status" value="1"/>
</dbReference>
<dbReference type="GO" id="GO:0046854">
    <property type="term" value="P:phosphatidylinositol phosphate biosynthetic process"/>
    <property type="evidence" value="ECO:0007669"/>
    <property type="project" value="TreeGrafter"/>
</dbReference>